<evidence type="ECO:0000313" key="8">
    <source>
        <dbReference type="Proteomes" id="UP001081071"/>
    </source>
</evidence>
<dbReference type="PROSITE" id="PS50075">
    <property type="entry name" value="CARRIER"/>
    <property type="match status" value="6"/>
</dbReference>
<dbReference type="CDD" id="cd17646">
    <property type="entry name" value="A_NRPS_AB3403-like"/>
    <property type="match status" value="3"/>
</dbReference>
<dbReference type="InterPro" id="IPR036736">
    <property type="entry name" value="ACP-like_sf"/>
</dbReference>
<dbReference type="CDD" id="cd19540">
    <property type="entry name" value="LCL_NRPS-like"/>
    <property type="match status" value="5"/>
</dbReference>
<feature type="domain" description="Carrier" evidence="6">
    <location>
        <begin position="3811"/>
        <end position="3886"/>
    </location>
</feature>
<evidence type="ECO:0000256" key="1">
    <source>
        <dbReference type="ARBA" id="ARBA00001957"/>
    </source>
</evidence>
<dbReference type="InterPro" id="IPR020806">
    <property type="entry name" value="PKS_PP-bd"/>
</dbReference>
<dbReference type="NCBIfam" id="TIGR01720">
    <property type="entry name" value="NRPS-para261"/>
    <property type="match status" value="1"/>
</dbReference>
<dbReference type="Gene3D" id="3.30.300.30">
    <property type="match status" value="6"/>
</dbReference>
<dbReference type="EMBL" id="JAPWIJ010000010">
    <property type="protein sequence ID" value="MCZ4521275.1"/>
    <property type="molecule type" value="Genomic_DNA"/>
</dbReference>
<keyword evidence="8" id="KW-1185">Reference proteome</keyword>
<dbReference type="NCBIfam" id="TIGR01733">
    <property type="entry name" value="AA-adenyl-dom"/>
    <property type="match status" value="6"/>
</dbReference>
<dbReference type="Proteomes" id="UP001081071">
    <property type="component" value="Unassembled WGS sequence"/>
</dbReference>
<organism evidence="7 8">
    <name type="scientific">Rhodococcus ruber</name>
    <dbReference type="NCBI Taxonomy" id="1830"/>
    <lineage>
        <taxon>Bacteria</taxon>
        <taxon>Bacillati</taxon>
        <taxon>Actinomycetota</taxon>
        <taxon>Actinomycetes</taxon>
        <taxon>Mycobacteriales</taxon>
        <taxon>Nocardiaceae</taxon>
        <taxon>Rhodococcus</taxon>
    </lineage>
</organism>
<dbReference type="SUPFAM" id="SSF52777">
    <property type="entry name" value="CoA-dependent acyltransferases"/>
    <property type="match status" value="14"/>
</dbReference>
<dbReference type="InterPro" id="IPR001242">
    <property type="entry name" value="Condensation_dom"/>
</dbReference>
<dbReference type="InterPro" id="IPR006162">
    <property type="entry name" value="Ppantetheine_attach_site"/>
</dbReference>
<keyword evidence="5" id="KW-0045">Antibiotic biosynthesis</keyword>
<dbReference type="InterPro" id="IPR000873">
    <property type="entry name" value="AMP-dep_synth/lig_dom"/>
</dbReference>
<evidence type="ECO:0000256" key="3">
    <source>
        <dbReference type="ARBA" id="ARBA00022553"/>
    </source>
</evidence>
<feature type="domain" description="Carrier" evidence="6">
    <location>
        <begin position="1696"/>
        <end position="1771"/>
    </location>
</feature>
<proteinExistence type="predicted"/>
<dbReference type="SMART" id="SM01294">
    <property type="entry name" value="PKS_PP_betabranch"/>
    <property type="match status" value="1"/>
</dbReference>
<dbReference type="Pfam" id="PF13193">
    <property type="entry name" value="AMP-binding_C"/>
    <property type="match status" value="6"/>
</dbReference>
<feature type="domain" description="Carrier" evidence="6">
    <location>
        <begin position="2749"/>
        <end position="2824"/>
    </location>
</feature>
<dbReference type="InterPro" id="IPR010071">
    <property type="entry name" value="AA_adenyl_dom"/>
</dbReference>
<dbReference type="Gene3D" id="1.10.1200.10">
    <property type="entry name" value="ACP-like"/>
    <property type="match status" value="6"/>
</dbReference>
<dbReference type="SMART" id="SM00823">
    <property type="entry name" value="PKS_PP"/>
    <property type="match status" value="6"/>
</dbReference>
<dbReference type="PANTHER" id="PTHR45527">
    <property type="entry name" value="NONRIBOSOMAL PEPTIDE SYNTHETASE"/>
    <property type="match status" value="1"/>
</dbReference>
<dbReference type="Pfam" id="PF00668">
    <property type="entry name" value="Condensation"/>
    <property type="match status" value="7"/>
</dbReference>
<gene>
    <name evidence="7" type="ORF">O4220_22400</name>
</gene>
<comment type="cofactor">
    <cofactor evidence="1">
        <name>pantetheine 4'-phosphate</name>
        <dbReference type="ChEBI" id="CHEBI:47942"/>
    </cofactor>
</comment>
<dbReference type="Gene3D" id="2.30.38.10">
    <property type="entry name" value="Luciferase, Domain 3"/>
    <property type="match status" value="4"/>
</dbReference>
<dbReference type="InterPro" id="IPR009081">
    <property type="entry name" value="PP-bd_ACP"/>
</dbReference>
<feature type="domain" description="Carrier" evidence="6">
    <location>
        <begin position="625"/>
        <end position="700"/>
    </location>
</feature>
<reference evidence="7" key="1">
    <citation type="submission" date="2022-12" db="EMBL/GenBank/DDBJ databases">
        <authorList>
            <person name="Krivoruchko A.V."/>
            <person name="Elkin A."/>
        </authorList>
    </citation>
    <scope>NUCLEOTIDE SEQUENCE</scope>
    <source>
        <strain evidence="7">IEGM 1391</strain>
    </source>
</reference>
<dbReference type="InterPro" id="IPR020845">
    <property type="entry name" value="AMP-binding_CS"/>
</dbReference>
<dbReference type="Gene3D" id="3.40.50.12780">
    <property type="entry name" value="N-terminal domain of ligase-like"/>
    <property type="match status" value="3"/>
</dbReference>
<dbReference type="NCBIfam" id="NF003417">
    <property type="entry name" value="PRK04813.1"/>
    <property type="match status" value="7"/>
</dbReference>
<dbReference type="SUPFAM" id="SSF56801">
    <property type="entry name" value="Acetyl-CoA synthetase-like"/>
    <property type="match status" value="7"/>
</dbReference>
<evidence type="ECO:0000256" key="4">
    <source>
        <dbReference type="ARBA" id="ARBA00022737"/>
    </source>
</evidence>
<dbReference type="InterPro" id="IPR023213">
    <property type="entry name" value="CAT-like_dom_sf"/>
</dbReference>
<feature type="domain" description="Carrier" evidence="6">
    <location>
        <begin position="4873"/>
        <end position="4947"/>
    </location>
</feature>
<evidence type="ECO:0000256" key="2">
    <source>
        <dbReference type="ARBA" id="ARBA00022450"/>
    </source>
</evidence>
<dbReference type="PROSITE" id="PS00455">
    <property type="entry name" value="AMP_BINDING"/>
    <property type="match status" value="6"/>
</dbReference>
<feature type="domain" description="Carrier" evidence="6">
    <location>
        <begin position="6427"/>
        <end position="6502"/>
    </location>
</feature>
<dbReference type="InterPro" id="IPR042099">
    <property type="entry name" value="ANL_N_sf"/>
</dbReference>
<dbReference type="CDD" id="cd17643">
    <property type="entry name" value="A_NRPS_Cytc1-like"/>
    <property type="match status" value="2"/>
</dbReference>
<dbReference type="Pfam" id="PF00501">
    <property type="entry name" value="AMP-binding"/>
    <property type="match status" value="7"/>
</dbReference>
<keyword evidence="3" id="KW-0597">Phosphoprotein</keyword>
<dbReference type="RefSeq" id="WP_269607688.1">
    <property type="nucleotide sequence ID" value="NZ_JAPWIJ010000010.1"/>
</dbReference>
<dbReference type="SUPFAM" id="SSF47336">
    <property type="entry name" value="ACP-like"/>
    <property type="match status" value="6"/>
</dbReference>
<evidence type="ECO:0000256" key="5">
    <source>
        <dbReference type="ARBA" id="ARBA00023194"/>
    </source>
</evidence>
<dbReference type="Gene3D" id="3.30.559.10">
    <property type="entry name" value="Chloramphenicol acetyltransferase-like domain"/>
    <property type="match status" value="7"/>
</dbReference>
<comment type="caution">
    <text evidence="7">The sequence shown here is derived from an EMBL/GenBank/DDBJ whole genome shotgun (WGS) entry which is preliminary data.</text>
</comment>
<dbReference type="NCBIfam" id="NF004282">
    <property type="entry name" value="PRK05691.1"/>
    <property type="match status" value="7"/>
</dbReference>
<keyword evidence="2" id="KW-0596">Phosphopantetheine</keyword>
<dbReference type="Gene3D" id="3.40.50.980">
    <property type="match status" value="8"/>
</dbReference>
<dbReference type="PANTHER" id="PTHR45527:SF1">
    <property type="entry name" value="FATTY ACID SYNTHASE"/>
    <property type="match status" value="1"/>
</dbReference>
<dbReference type="InterPro" id="IPR045851">
    <property type="entry name" value="AMP-bd_C_sf"/>
</dbReference>
<sequence length="7264" mass="778952">MSVGRRGDESLTIEDLPRLVRSVAAVDPDRVALTHLTTELTYSRLDAEITTLDAAMGGVLGPDALIPVVLSNTVPGLIESSDGGLDAVVSLLVSDAVSVLGETDSASDVARPDADTLYSLFADQAERTPDAVALMFGDDALTYAQFASKVGQLARHLVANGVGPDARVGLSVRRSFELLLGMYAISAAGGAYVPLDPDHPVDRLGYVLDIARPVLVLTTTADRPELPDGTSTVLIDDLDVSARADGRLTDADRIGVLAQDDLAYVIFTSGSTGRPKGVAVSHRAIVANISWRQRAYSMTGEDVVLQKTPFTFDVSVWEFFWPLQIGATLVIAEPEGHRDPAYLSRIITERAVTVAHFVPSMLSVYVAEPAAAQQNSLRMVFASGEALPARTVNAFHRISGAALHNLYGPTEAAVDVTYYETGSVEETSVPIGAAVDDTELYVLDEALRRSPRGIEGELYLAGVQLARGYLGRTDLTSDRFVADPYGQPGDRMYRTGDLVRRRADGLIEYIGRTDFQVKLRGLRIELGEIESALLAEPEVTQAAVVVHSDEAQPQLGEHLVGYVVGTNAGIDHAELADAVRRRMPDYMVPSLFVVLDEFPLNSSGKLDRRALPAPDFSSLVREYRAPETETEIALAAIFGTVLGMDRIGVDDDFFTLGGNSLNATRVIARVNAERGVTVDVRSFFDAPTVAELAILVDAADGAGVRAPLVAQPRPERIPLSLAQQRMWFLNRFEPDSAVNNIPVAITLSGELDTTALRAAVSDLLDRHESLRTVYPDHEGVGYQQVLESGVETMELETAAVSAADVPATLLEFALRPFELSARLPVRALLLELSATEHVLAFVVHHIAADGFSMGPLTRDVVAAYLARTAGEAPAWAPLEVQYADFTLWQRAVLGSEDDPDSVISAQESYWRTQLGDAPDQLALPTDRPRPAVSSTRGGTYRFEIDADLAAALDAVAQAHNATTFMVVHAALSVLLAKLSAAEDITIGTPVAGRGDAVLDDVIGMFVNTLVLRTPFDPRQSFEDFLREVREVDLAAFAHADVPFERLVDVLSPARSQSRHPLFQVMLTFQNLEQSSVEIPGLRVAALDYEADLAKFDLQVTLWNSAAKTEGPSGLTVALTYAADLFDESTMALFGQRFLRVLAAITHAPSTALGNIEILGVQERSWALDRTRPAGSTVPASSIGGRFEAQVRSAPNAVAVTFGDSSLSYLELSSRANALARELVAAGAGPESLVAVALPRSAELVVALLAVLSSGAGYLPIDTSYPAERLEFIMSDAKPAVLLTNSEIRDGFDLSSPSVVLIDDSAHSERDSSPITDDERLATLHADNTAYVIYTSGSTGTPKGVRVSHRNVEQLLDNTQELFGFDSSDVWTMFHSFAFDFSVWELWAPLLSGGRVIVVDYFTSRSPEAMLELLVRERVTVLNQTPSAFYQLIDAEGRTAGLAHEKYLRYVIFGGEALDLAQLGRWYERHSDAPTLVNMYGITETTVHVSFLRLDAESAREATASRVGDAIPGLGVFVLDSRLRPVPAGVVGEMYVSGEQLALGYLERPDLSAVRFVAHPYGAAGKRIYRTGDLARLTASGNLEYVGRSDSQVQLRGFRIELGEVEAALERHDAVSRAVVQVRNDDRFGDRLIGYVVPFSGVDVDPEQLSSFVGRFLTDYMVPDVIVVLAELPLTQNGKLDRRALPEPTFVTRAFRAPSTPVEEIVARVFGDVLGIDRVGVDDDFFSLGGNSLVATQVVSRLSSELGTTVAVRTLFEASSVAAMAARVDSHVGSGISHPLVPQERPELVPLSLAQQRMWFLNRFEPESAVNNIPVAIRLSGALDIGALTAAVSDVLERHESLRTVYPSSDGIGHQVVRPTESVVPDLEPAVSSPDRVLADVVEFASAGFDVTAAVPLRARLFHVSDGEYVLVFVVHHISADGWSMGPLTRDVMTAYVARAAGEHPSWTALDVQYIDFALWQRSALGEEDDPESPISAQASYWRETLADLPAELSLPMDRARPAVQSYAGGRFSFEIDADVHSGLRDLARASNSTLFMVLHTALAVFLARMSTSEDIAIGTAVAGRGDAALDDVIGMFVNTLVLRTTIDSGQGFDELLSHVRDVDLAAFGHSDIPFERLVDLLDPERSTARHPLFQVAIALENLPPSEFTLPGLTVSGLDFDVDTAKFDLSLTLHEKADGAGLSASFLYARDLFDEKTVSTFARRFGWLLAAVVAAPSSPVGDLPILYDDEYDRLTHVHGDDVLAGGTMAEIFAAGAALDPEAIAIRYRGRSVSYAELDATSSQLARVLIERGAGPEAVVALGFQRSYEMVLAVWAVAKSGAAHMPIDPTYPQDRIGHMVSDSRAVLGLTVRAHLSAVSGAADELEWLSIDDDAVVADVRTRSTNPVVDADRLRPSTFQNPAYLIYTSGSTGKPKGVVVTHAGLGGVLDAATDLYHLSSTSKFLHICSPNFDPSVLEWMAAFSVGATLVIVPADVLGGTELSELLKSERVSHTIITPAVLGTMDPTSIDSLKVVSVGGDVTTPDLLARWAPGRRYFNGYGPTETTIISSFAELTPGEPVTIGRAIHGMSELILDSRLNPVPTGVAGELYLAGGALARGYLGRPALTAERFVANPYSTDGSRMYRTGDVVRWTDDLQLQFVGRSDFQVKVRGFRIELGEIDSALTADPGVEFAVTLGHELPSGVTTLVSYVLPTHGAAVDVDELTSFLGKSLPAYMIPSSIIVLDAVPLTPVGKLDRAALPEPVFEAREFRTPTTAVEEIVAGVFADVLNIDRAGLDDDFFSLGGNSLVATQVVSRLGVALDTVVPVRVLFEYSTVAALAVHLESVAGSGSRAALVAGSRPERPPLSLAQQRYWFLNQFDTSSAVDNIPFAVRLSGTLDVSALQAAVFDVLARHESLRTRYPNSPQGPYQQVLTPSDVGLDLNPRTVDEADIVDAVGELFLRGFDVTADVPVDARLFQVRETEHVLAFVVHHVSSDGASMGPLAVDVMTAYSARAAGSMPDWAPLPVQYVDYSLWQRTVLGSDSDPSSVAAQQVEFWKRSLADLPDQLVLPTDRPRPASQSFRGEAVRFTVSAEVHRALADIARSHNATLFMVVHSAFAVFLSRMAGTDDIAIGSPIAGRGESALDPMIGMFVNTLVFRSTVDPAMTFDAMVTQSRERDLAAFAHADIPFERLVEVLNPVRSTARNPLFQVGLSFQNLADSTFELPGLTVSAVETESTLAKTDLQLSVSDKYEADGTPGVLDAEFSFATDLFDRSTIEQFVRRFVSVLDAVATESGVVVGDLDLLDESERTKILRTWNATDHDVDTEQTLVSLFDAQVAAHPDSVVLTWAGESLSYSEFDGRVNRLARVLIDAGVGPQVPVALALTRSVELLVAMYAVSKAGGVYVPIDPSRPSDRVHHILEAAAPLVILSAHRDAFEASGDVPIILVDGDLPTEVSAAPVTNAERIAPLRAANTAYVIFTSGSTGEPKGVAVSHGAIVNQMLWQREHYGIGSEDVVLLKTAATFDLSVWEFWVAPISGGSIAIAEADRHRDADYLVDLMRTESVTTLHTVPSMLDSLIVASAGELPPSLRRILAIGEALPVATAERARRSSVARLDNLYGPTEAAVSVTSHEVAGTSVGSVSIGSPEWNTQVYVLDARLAPVPPGVAGELYLAGVQLAEGYFGRTDLTAERFVANPHSVVGGRMYRTGDLVRWAPNGELDYVGRTDFQVKIRGFRIELGDIDTALASLDEVRDVAVVATKDDRLGDRLVAYIVPSGADVVDADGLRDALSTRLPSYMVPSAFVILDALPLNANGKLDRKALPQVQFEVTEFRAPTNSVEEAVAGVFADVLGIDRVGLDDDFFALGGNSLIATQVVSRIGAALDTQVPVRAIFESSTVFGLARAVESKVGTGARRALTPRSRPESLPLSMAQQRMWFLSQFDPASAANNIPAAIRLTGTLDVDALATAVTDVVTRHEILRTVYPESDGNGRQLVLGPADSGIAAEIVQVDASEVSDTLRGIMSEGFDVTRAVPVRIRILEVSTTEHVLAFVAHHIAADGFSMGPLTRDIMVAYAARTAGESPQWSPLPVQYADYTLWQREVLGTEHDPESVLAQQVTYWQSVLAGAPAHLDLATDRPRPAVASYRGGAYNFSLSSTLHADVGRVARENNATVFMVTHTALAILLSSMAGVDDVTIGTPVAGRGDSNLDDLIGMFVNTLALRTSVNAGTTLREQLALVREADLGAFGNADVPFERLVDVLAPERSQSRHPIFQVMLTFQNLEQQALTMPGLTVEGIELGVTTAKFDLQVTLWEQFDDAGKPDGIDVQFDYATDLFDESTMAGLARRFVRVLDALTGDPHRVVGDVDILDTGERTRVLEEWNATDHEVDSASTLVSLFEARAASVPDRTALSFADESVTYGDFSRRVNSLARLLIAEGVGPETVVAVAMRRSVDMLVGIYAVITAGGAYVPIDPDQPADRIGYILAIAAPVAVLTTGSESLDASVPHISIDTVDIADFGAGPVTDDERTAALRPSDTAYVIFTSGSTGRPKGVAVSHEAIVNRLVWMQSEYLLGDTDVVLQKTPVTFDVSVWELFWPLQIGAELAIAKPDGHRDPSYLVDVIRRRGVTVAHFVPSLLAVFAGADGVSECTSLRMLFASGEALPASVASSLRSTLPVVSLHNLYGPTEAAVDVTYHEVTAADINSVPIGAPVWNTRVTVLDARLRPVPVGVPGELYLAGVQLARGYLGRPDLSADRFVANPYGGNGSRMYRTGDLVRWNANGELDYLGRTDFQVKLRGLRIELGEIEAALTSDSAVGQAVVLVRQTPSAGEILVGYVVPATGATIDASAVTATVAAAVPEYMVPADLIVLDGLPLGPNGKLDRRALPDPQFGSSAEFRTASSDTERLIAEVFADVLGLDSVGVDDSFFALGGDSIVSIQLVSRAKARGILFGPRDVFERKTVAGLAEVAVTIGEGADALVLEELDGGGVGWMPLPPFGEALTQRGGGWSRFHQAVTLELPVGIDRAGIDATLGAVIDHHDILRSTLVRDDRGWGLDVSDPGTVEVDGLIFAGETDTAAQTFETAVDSLDPDAGRMLAFVWIDRRDGVPGTLSIVAHHLVADGVSWRILVPDLVSAWAQISSGATPVLPAVGTSMRRWTHALRDESVTEARLTELPRWRQVAETPDPLLGDRPFDPAIDVVDTIERVDAGLTAEVTRTLLTTVPEIYRGGVADGLLAALALAVSALRAEQGLVAPMTLVQLEGHGREEAVVPGADLGRTVGWFTSLFPTRLDLTGIDVADALAGGPAIGAAVKAVKEQMLSVPDRGMGWGMLRYLNADTAVELAELGTGQISFNYLGRVGTGEVSEDVKSLGWLPTADSGELSARGDADMAANKTIDINAIVLDTENGAELSASFAFPRGAVESTTVERLAQLWAQALNSLAAHAATPAAGGLTPSDLPLVSVTQSDIEGFERRYPTVTDVWSLSPLQQGLLFHALFADASIDVYTMQVVLELGGDVDGERLHSAARALLDRHDNFRTSFATTADGESVQIVHRQVELPWATLDVTHLDGAERDAVVADALAEDQRRHFDVAVAPLLRFLLIRLTPTSYTLAMTNHHVLLDGWSLPLMMKELLYLYAVRSDTASMPRVRPYRSFLAWLDQQDESISHQAWADALDGVEEPTLIAPQHHGREISSRSAEARAHLDVETTAALVELGSRLGVTVNTLVQAAYGLLLSRMTGSDDVLFGATVSGRPAGLAGVESMIGLFINTIPVRVRIDPSDTVETFLVRIQGEQAALLEHHHIGLVDIQRTAGLNTLFDTLTVFESYPVDEAGLAEQAKSIDGLRVDGVRSDDNTHYPLTLLVEATDRISLTAKYFRDLFEPAFIGIVLERLERILASFVTDSTASVLDVSITDEAEQQRLLTEWNTDGVRVDEGTLVDAFEAQVGRTASAVAVSFESDALTYAELDARANRVARRLLEGGAGPEVLVAVALPRSLDMVVAILAVLKSGAAYLPLDVSNPTERNAYILGDARPAMIVSDAENVDAVTGEDNASSRSDVVLIDGLDPAEYDSSPLRDHERRGHLSSADIAYVIYTSGSTGRPKGVAVTHRNVSTLMANAATEFDVDSTDVWTMFHSYAFDFSVWELWGPLLSGGKLVVVDYFTSRSPDSFVELLQRERVTVLSQTPSAFYQLISADAASEQVVSSLRYVVFGGEALNPAQLTRWYERHADDSPRLVNMYGITETTVHVTFQLLNRSTAVDGAASVIGRGLPGLSVFALDTRLRPTPVGLPGEIYVAGEQLSRGYLGRPGLTATRFVANPNATDGSRMYRSGDIAAWNESGSLEYAGRQDSQVQLRGFRIELGEVEAALFRDDGIAEVVAEVRHSDVLGERLIAYVVPQQGRVVDSAEMLSSVGRFLTSYMVPDAIVVLEALPLTSNGKLDRRALPDPEIEVRPFRAPSNPVEEVVSDVFADVLGVERIGLDDDFFALGGNSLVATRLVARISSALGKRVGVRDLFEAPSVESLSARIESMMDSASSPSLVPVDRGQPLPLSLAQQRMWVINRLDPESGAYNIPLALRLDGDLDIAALQYAVERAIARHEPLRTRYPEGEDGTPYQDILGSDFAALNVEPIDVTSESDMASRIRTLVYDGFDVTTAPPVRGALLRLGENRYVLVIVVHHIAGDGASMRPLATDVMTAYVARHASVGDERPPLSVQYADFAVWQRQVLGSESDPTSIVSTQLAFWKAELSGITPVIDLPWDRMRTPTMTMRGRSVSTTLAESTHSALVALARESNATLFMVLHAVLGVLLSRMSGARDFAIGTPIAGRGEEQLDELVGMFVNTLALRTIVDPSASFSELVARLRANDLRAFENSDVPFERVVDAVAPDRAAGYTPLFQTVLSVEPLGDARFELPNLVVEPVAGFEPTAKFDLQVTVQTRPGDGSDGIGDLVVEWVYAADIFDEATVASLADRFVRIGTAVARDPAVPVGDIDDLDEVERAALAGRTADASTPVTARKDLTLPQLFSESVETDPDAPALSLGGVETTYRELDERSSRLARELISRGVEPGVVVAVSLSDAVDSIVARWAVAKSGGALTLADSAESVARTGAAIAVVDSVDAAPWAEALTVVGLQLEETVRSVGARSSRPVTYSDRTAVLAPESPALVVADDGRVVDHGTLAALADGAVTGLAVGYDSRLGVPSVFGTETAVLAGVVAASAGAVLVLDQAASAADAAEVVVSEWVTHAFLTGAEISAVEGRDQDDLTDLESVVVALGDSAPDHLSVGVPIHRLPAIG</sequence>
<accession>A0ABT4MLM9</accession>
<evidence type="ECO:0000259" key="6">
    <source>
        <dbReference type="PROSITE" id="PS50075"/>
    </source>
</evidence>
<name>A0ABT4MLM9_9NOCA</name>
<protein>
    <submittedName>
        <fullName evidence="7">Non-ribosomal peptide synthase/polyketide synthase</fullName>
    </submittedName>
</protein>
<dbReference type="InterPro" id="IPR010060">
    <property type="entry name" value="NRPS_synth"/>
</dbReference>
<evidence type="ECO:0000313" key="7">
    <source>
        <dbReference type="EMBL" id="MCZ4521275.1"/>
    </source>
</evidence>
<dbReference type="PROSITE" id="PS00012">
    <property type="entry name" value="PHOSPHOPANTETHEINE"/>
    <property type="match status" value="6"/>
</dbReference>
<dbReference type="Gene3D" id="3.30.559.30">
    <property type="entry name" value="Nonribosomal peptide synthetase, condensation domain"/>
    <property type="match status" value="7"/>
</dbReference>
<dbReference type="Pfam" id="PF00550">
    <property type="entry name" value="PP-binding"/>
    <property type="match status" value="6"/>
</dbReference>
<keyword evidence="4" id="KW-0677">Repeat</keyword>
<dbReference type="CDD" id="cd19543">
    <property type="entry name" value="DCL_NRPS"/>
    <property type="match status" value="1"/>
</dbReference>
<dbReference type="InterPro" id="IPR025110">
    <property type="entry name" value="AMP-bd_C"/>
</dbReference>